<evidence type="ECO:0000313" key="1">
    <source>
        <dbReference type="EMBL" id="TQL98633.1"/>
    </source>
</evidence>
<reference evidence="1 2" key="1">
    <citation type="submission" date="2019-06" db="EMBL/GenBank/DDBJ databases">
        <title>Sequencing the genomes of 1000 actinobacteria strains.</title>
        <authorList>
            <person name="Klenk H.-P."/>
        </authorList>
    </citation>
    <scope>NUCLEOTIDE SEQUENCE [LARGE SCALE GENOMIC DNA]</scope>
    <source>
        <strain evidence="1 2">DSM 102200</strain>
    </source>
</reference>
<name>A0A543CNH7_9ACTN</name>
<comment type="caution">
    <text evidence="1">The sequence shown here is derived from an EMBL/GenBank/DDBJ whole genome shotgun (WGS) entry which is preliminary data.</text>
</comment>
<accession>A0A543CNH7</accession>
<gene>
    <name evidence="1" type="ORF">FB559_4261</name>
</gene>
<protein>
    <submittedName>
        <fullName evidence="1">Uncharacterized protein</fullName>
    </submittedName>
</protein>
<dbReference type="AlphaFoldDB" id="A0A543CNH7"/>
<keyword evidence="2" id="KW-1185">Reference proteome</keyword>
<dbReference type="EMBL" id="VFOZ01000001">
    <property type="protein sequence ID" value="TQL98633.1"/>
    <property type="molecule type" value="Genomic_DNA"/>
</dbReference>
<proteinExistence type="predicted"/>
<dbReference type="Proteomes" id="UP000316096">
    <property type="component" value="Unassembled WGS sequence"/>
</dbReference>
<evidence type="ECO:0000313" key="2">
    <source>
        <dbReference type="Proteomes" id="UP000316096"/>
    </source>
</evidence>
<sequence>MSAGGTHLSLCLVRPRARVAASATLTVLVGVGVLWLSGGLRAADTPRSVPPGREVDQHLFRTRLVGAHVAVVKKTKFTAERRLLVINAWVTNPTRETLGTSGADSDHGVFSHGMFLHWNSRNGPLPKLVDAQAIAGNTLFRSLQPQLPTYVAVQYELTPRTVVPDQVTVALASYEHAEAGILDPRGYWEWQARRFEKKVETNPLTHKSGRVTEIIPVLAANVTLPVKR</sequence>
<organism evidence="1 2">
    <name type="scientific">Actinoallomurus bryophytorum</name>
    <dbReference type="NCBI Taxonomy" id="1490222"/>
    <lineage>
        <taxon>Bacteria</taxon>
        <taxon>Bacillati</taxon>
        <taxon>Actinomycetota</taxon>
        <taxon>Actinomycetes</taxon>
        <taxon>Streptosporangiales</taxon>
        <taxon>Thermomonosporaceae</taxon>
        <taxon>Actinoallomurus</taxon>
    </lineage>
</organism>